<dbReference type="AlphaFoldDB" id="A0A673M9A8"/>
<proteinExistence type="inferred from homology"/>
<dbReference type="Proteomes" id="UP000472270">
    <property type="component" value="Unassembled WGS sequence"/>
</dbReference>
<dbReference type="Pfam" id="PF00214">
    <property type="entry name" value="Calc_CGRP_IAPP"/>
    <property type="match status" value="1"/>
</dbReference>
<evidence type="ECO:0000256" key="1">
    <source>
        <dbReference type="ARBA" id="ARBA00004613"/>
    </source>
</evidence>
<reference evidence="7" key="1">
    <citation type="submission" date="2025-08" db="UniProtKB">
        <authorList>
            <consortium name="Ensembl"/>
        </authorList>
    </citation>
    <scope>IDENTIFICATION</scope>
</reference>
<dbReference type="GO" id="GO:0003073">
    <property type="term" value="P:regulation of systemic arterial blood pressure"/>
    <property type="evidence" value="ECO:0007669"/>
    <property type="project" value="TreeGrafter"/>
</dbReference>
<evidence type="ECO:0000313" key="7">
    <source>
        <dbReference type="Ensembl" id="ENSSRHP00000085873.1"/>
    </source>
</evidence>
<dbReference type="GO" id="GO:0005179">
    <property type="term" value="F:hormone activity"/>
    <property type="evidence" value="ECO:0007669"/>
    <property type="project" value="InterPro"/>
</dbReference>
<comment type="similarity">
    <text evidence="2">Belongs to the adrenomedullin family.</text>
</comment>
<evidence type="ECO:0000313" key="8">
    <source>
        <dbReference type="Proteomes" id="UP000472270"/>
    </source>
</evidence>
<dbReference type="InterPro" id="IPR051665">
    <property type="entry name" value="Adrenomedullin-reg_peptide"/>
</dbReference>
<sequence length="86" mass="9855">MVVYIYININIYIFCVDFLGFKLISNMNYTHGFTFVLSLCRRRAAQRGCQFGTCQVHNLASKLYRMGQSNGKDESKKANDPTGYGR</sequence>
<dbReference type="Ensembl" id="ENSSRHT00000088189.1">
    <property type="protein sequence ID" value="ENSSRHP00000085873.1"/>
    <property type="gene ID" value="ENSSRHG00000042483.1"/>
</dbReference>
<organism evidence="7 8">
    <name type="scientific">Sinocyclocheilus rhinocerous</name>
    <dbReference type="NCBI Taxonomy" id="307959"/>
    <lineage>
        <taxon>Eukaryota</taxon>
        <taxon>Metazoa</taxon>
        <taxon>Chordata</taxon>
        <taxon>Craniata</taxon>
        <taxon>Vertebrata</taxon>
        <taxon>Euteleostomi</taxon>
        <taxon>Actinopterygii</taxon>
        <taxon>Neopterygii</taxon>
        <taxon>Teleostei</taxon>
        <taxon>Ostariophysi</taxon>
        <taxon>Cypriniformes</taxon>
        <taxon>Cyprinidae</taxon>
        <taxon>Cyprininae</taxon>
        <taxon>Sinocyclocheilus</taxon>
    </lineage>
</organism>
<name>A0A673M9A8_9TELE</name>
<dbReference type="GO" id="GO:0010460">
    <property type="term" value="P:positive regulation of heart rate"/>
    <property type="evidence" value="ECO:0007669"/>
    <property type="project" value="TreeGrafter"/>
</dbReference>
<dbReference type="PANTHER" id="PTHR23414">
    <property type="entry name" value="ADRENOMEDULLIN, ADM"/>
    <property type="match status" value="1"/>
</dbReference>
<dbReference type="PANTHER" id="PTHR23414:SF6">
    <property type="entry name" value="ADRENOMEDULLIN-5-LIKE PROTEIN-RELATED"/>
    <property type="match status" value="1"/>
</dbReference>
<evidence type="ECO:0000256" key="6">
    <source>
        <dbReference type="SAM" id="MobiDB-lite"/>
    </source>
</evidence>
<keyword evidence="8" id="KW-1185">Reference proteome</keyword>
<evidence type="ECO:0000256" key="2">
    <source>
        <dbReference type="ARBA" id="ARBA00010575"/>
    </source>
</evidence>
<comment type="subcellular location">
    <subcellularLocation>
        <location evidence="1">Secreted</location>
    </subcellularLocation>
</comment>
<reference evidence="7" key="2">
    <citation type="submission" date="2025-09" db="UniProtKB">
        <authorList>
            <consortium name="Ensembl"/>
        </authorList>
    </citation>
    <scope>IDENTIFICATION</scope>
</reference>
<evidence type="ECO:0008006" key="9">
    <source>
        <dbReference type="Google" id="ProtNLM"/>
    </source>
</evidence>
<dbReference type="GO" id="GO:0005576">
    <property type="term" value="C:extracellular region"/>
    <property type="evidence" value="ECO:0007669"/>
    <property type="project" value="UniProtKB-SubCell"/>
</dbReference>
<dbReference type="GO" id="GO:0007189">
    <property type="term" value="P:adenylate cyclase-activating G protein-coupled receptor signaling pathway"/>
    <property type="evidence" value="ECO:0007669"/>
    <property type="project" value="TreeGrafter"/>
</dbReference>
<accession>A0A673M9A8</accession>
<dbReference type="InterPro" id="IPR021116">
    <property type="entry name" value="Calcitonin/adrenomedullin"/>
</dbReference>
<keyword evidence="3" id="KW-0964">Secreted</keyword>
<evidence type="ECO:0000256" key="4">
    <source>
        <dbReference type="ARBA" id="ARBA00022729"/>
    </source>
</evidence>
<feature type="region of interest" description="Disordered" evidence="6">
    <location>
        <begin position="67"/>
        <end position="86"/>
    </location>
</feature>
<evidence type="ECO:0000256" key="5">
    <source>
        <dbReference type="ARBA" id="ARBA00023157"/>
    </source>
</evidence>
<protein>
    <recommendedName>
        <fullName evidence="9">Adrenomedullin</fullName>
    </recommendedName>
</protein>
<keyword evidence="4" id="KW-0732">Signal</keyword>
<evidence type="ECO:0000256" key="3">
    <source>
        <dbReference type="ARBA" id="ARBA00022525"/>
    </source>
</evidence>
<keyword evidence="5" id="KW-1015">Disulfide bond</keyword>